<accession>A0A9N9EJC6</accession>
<proteinExistence type="predicted"/>
<gene>
    <name evidence="1" type="ORF">FCALED_LOCUS12443</name>
</gene>
<evidence type="ECO:0000313" key="2">
    <source>
        <dbReference type="Proteomes" id="UP000789570"/>
    </source>
</evidence>
<name>A0A9N9EJC6_9GLOM</name>
<dbReference type="Proteomes" id="UP000789570">
    <property type="component" value="Unassembled WGS sequence"/>
</dbReference>
<keyword evidence="2" id="KW-1185">Reference proteome</keyword>
<feature type="non-terminal residue" evidence="1">
    <location>
        <position position="1"/>
    </location>
</feature>
<dbReference type="OrthoDB" id="2420210at2759"/>
<dbReference type="AlphaFoldDB" id="A0A9N9EJC6"/>
<comment type="caution">
    <text evidence="1">The sequence shown here is derived from an EMBL/GenBank/DDBJ whole genome shotgun (WGS) entry which is preliminary data.</text>
</comment>
<protein>
    <submittedName>
        <fullName evidence="1">3711_t:CDS:1</fullName>
    </submittedName>
</protein>
<dbReference type="EMBL" id="CAJVPQ010006052">
    <property type="protein sequence ID" value="CAG8679861.1"/>
    <property type="molecule type" value="Genomic_DNA"/>
</dbReference>
<evidence type="ECO:0000313" key="1">
    <source>
        <dbReference type="EMBL" id="CAG8679861.1"/>
    </source>
</evidence>
<reference evidence="1" key="1">
    <citation type="submission" date="2021-06" db="EMBL/GenBank/DDBJ databases">
        <authorList>
            <person name="Kallberg Y."/>
            <person name="Tangrot J."/>
            <person name="Rosling A."/>
        </authorList>
    </citation>
    <scope>NUCLEOTIDE SEQUENCE</scope>
    <source>
        <strain evidence="1">UK204</strain>
    </source>
</reference>
<sequence>ITLHKELSEFIIPRNFYNELEKTLQKNINVGYMHLQTNTLDESSWVPLLPGFNEPTIIAILQNTVRNVYKKDSVVSGIKLEENGKCLSPKSTQALIQLQDESSNLNNNIDQNENFERIRKEVDNILDEKKLGSTMLISFNVTIDVNCQLCDTMDSYSNQSKGVNFSHLVAAVILAGGINHYAMQIVLVVIGITTQSCKRSYHQYQSQMFSEIILSAKESARQAFNAAIAYANTKEKKVLTIGIDYS</sequence>
<organism evidence="1 2">
    <name type="scientific">Funneliformis caledonium</name>
    <dbReference type="NCBI Taxonomy" id="1117310"/>
    <lineage>
        <taxon>Eukaryota</taxon>
        <taxon>Fungi</taxon>
        <taxon>Fungi incertae sedis</taxon>
        <taxon>Mucoromycota</taxon>
        <taxon>Glomeromycotina</taxon>
        <taxon>Glomeromycetes</taxon>
        <taxon>Glomerales</taxon>
        <taxon>Glomeraceae</taxon>
        <taxon>Funneliformis</taxon>
    </lineage>
</organism>